<keyword evidence="2" id="KW-1185">Reference proteome</keyword>
<dbReference type="AlphaFoldDB" id="A0AAV4BVU8"/>
<dbReference type="InterPro" id="IPR008952">
    <property type="entry name" value="Tetraspanin_EC2_sf"/>
</dbReference>
<name>A0AAV4BVU8_9GAST</name>
<proteinExistence type="predicted"/>
<evidence type="ECO:0000313" key="2">
    <source>
        <dbReference type="Proteomes" id="UP000735302"/>
    </source>
</evidence>
<dbReference type="Gene3D" id="1.10.1450.10">
    <property type="entry name" value="Tetraspanin"/>
    <property type="match status" value="1"/>
</dbReference>
<accession>A0AAV4BVU8</accession>
<protein>
    <submittedName>
        <fullName evidence="1">Tetraspanin</fullName>
    </submittedName>
</protein>
<comment type="caution">
    <text evidence="1">The sequence shown here is derived from an EMBL/GenBank/DDBJ whole genome shotgun (WGS) entry which is preliminary data.</text>
</comment>
<organism evidence="1 2">
    <name type="scientific">Plakobranchus ocellatus</name>
    <dbReference type="NCBI Taxonomy" id="259542"/>
    <lineage>
        <taxon>Eukaryota</taxon>
        <taxon>Metazoa</taxon>
        <taxon>Spiralia</taxon>
        <taxon>Lophotrochozoa</taxon>
        <taxon>Mollusca</taxon>
        <taxon>Gastropoda</taxon>
        <taxon>Heterobranchia</taxon>
        <taxon>Euthyneura</taxon>
        <taxon>Panpulmonata</taxon>
        <taxon>Sacoglossa</taxon>
        <taxon>Placobranchoidea</taxon>
        <taxon>Plakobranchidae</taxon>
        <taxon>Plakobranchus</taxon>
    </lineage>
</organism>
<dbReference type="Proteomes" id="UP000735302">
    <property type="component" value="Unassembled WGS sequence"/>
</dbReference>
<reference evidence="1 2" key="1">
    <citation type="journal article" date="2021" name="Elife">
        <title>Chloroplast acquisition without the gene transfer in kleptoplastic sea slugs, Plakobranchus ocellatus.</title>
        <authorList>
            <person name="Maeda T."/>
            <person name="Takahashi S."/>
            <person name="Yoshida T."/>
            <person name="Shimamura S."/>
            <person name="Takaki Y."/>
            <person name="Nagai Y."/>
            <person name="Toyoda A."/>
            <person name="Suzuki Y."/>
            <person name="Arimoto A."/>
            <person name="Ishii H."/>
            <person name="Satoh N."/>
            <person name="Nishiyama T."/>
            <person name="Hasebe M."/>
            <person name="Maruyama T."/>
            <person name="Minagawa J."/>
            <person name="Obokata J."/>
            <person name="Shigenobu S."/>
        </authorList>
    </citation>
    <scope>NUCLEOTIDE SEQUENCE [LARGE SCALE GENOMIC DNA]</scope>
</reference>
<dbReference type="GO" id="GO:0016020">
    <property type="term" value="C:membrane"/>
    <property type="evidence" value="ECO:0007669"/>
    <property type="project" value="InterPro"/>
</dbReference>
<evidence type="ECO:0000313" key="1">
    <source>
        <dbReference type="EMBL" id="GFO24651.1"/>
    </source>
</evidence>
<dbReference type="EMBL" id="BLXT01005617">
    <property type="protein sequence ID" value="GFO24651.1"/>
    <property type="molecule type" value="Genomic_DNA"/>
</dbReference>
<sequence length="92" mass="10165">MDFPFSCAYDRGKFLKYSVMPPGIEGNKKFECCGVDNYADFYNRQVWPPKSVKGLAVDLETPVICCKGNSSDYACATKGTANTDNNNMETVS</sequence>
<gene>
    <name evidence="1" type="ORF">PoB_005115600</name>
</gene>